<evidence type="ECO:0000313" key="5">
    <source>
        <dbReference type="WBParaSite" id="ASIM_0001967201-mRNA-1"/>
    </source>
</evidence>
<evidence type="ECO:0000313" key="4">
    <source>
        <dbReference type="Proteomes" id="UP000267096"/>
    </source>
</evidence>
<keyword evidence="4" id="KW-1185">Reference proteome</keyword>
<dbReference type="OrthoDB" id="10541347at2759"/>
<protein>
    <submittedName>
        <fullName evidence="5">Transmembrane protein</fullName>
    </submittedName>
</protein>
<feature type="domain" description="NUP210 C-terminal Ig-like" evidence="2">
    <location>
        <begin position="2"/>
        <end position="64"/>
    </location>
</feature>
<dbReference type="AlphaFoldDB" id="A0A0M3KFB3"/>
<sequence>MVTFEGNDAAVSASSILMADAVFVSSIGSYSCVVEEGFFGKSSALIENDQLNVLISAKWITSSKQRIHLNNVHSQKALLTISAPKSILKSITFEACQQGILLIGKPNYASATSVQYQIKLNVNSATLWREFLKECNITVTNKVIGQTETISVQITLHGDASKAIINASESLLDYLAGLAEYSMMIIGTVVVTLLLIAVIIAHRNGIQLFPYLFGNTFAAQSSSSGVFASDRSPHTPGILRIVQWSLRIVHRIWNMSMCV</sequence>
<keyword evidence="1" id="KW-0812">Transmembrane</keyword>
<evidence type="ECO:0000256" key="1">
    <source>
        <dbReference type="SAM" id="Phobius"/>
    </source>
</evidence>
<dbReference type="Pfam" id="PF22957">
    <property type="entry name" value="NUP210_Ig"/>
    <property type="match status" value="1"/>
</dbReference>
<evidence type="ECO:0000259" key="2">
    <source>
        <dbReference type="Pfam" id="PF22957"/>
    </source>
</evidence>
<feature type="transmembrane region" description="Helical" evidence="1">
    <location>
        <begin position="181"/>
        <end position="201"/>
    </location>
</feature>
<gene>
    <name evidence="3" type="ORF">ASIM_LOCUS19061</name>
</gene>
<name>A0A0M3KFB3_ANISI</name>
<evidence type="ECO:0000313" key="3">
    <source>
        <dbReference type="EMBL" id="VDK67334.1"/>
    </source>
</evidence>
<dbReference type="Proteomes" id="UP000267096">
    <property type="component" value="Unassembled WGS sequence"/>
</dbReference>
<accession>A0A0M3KFB3</accession>
<proteinExistence type="predicted"/>
<reference evidence="5" key="1">
    <citation type="submission" date="2017-02" db="UniProtKB">
        <authorList>
            <consortium name="WormBaseParasite"/>
        </authorList>
    </citation>
    <scope>IDENTIFICATION</scope>
</reference>
<reference evidence="3 4" key="2">
    <citation type="submission" date="2018-11" db="EMBL/GenBank/DDBJ databases">
        <authorList>
            <consortium name="Pathogen Informatics"/>
        </authorList>
    </citation>
    <scope>NUCLEOTIDE SEQUENCE [LARGE SCALE GENOMIC DNA]</scope>
</reference>
<keyword evidence="1" id="KW-1133">Transmembrane helix</keyword>
<keyword evidence="1" id="KW-0472">Membrane</keyword>
<dbReference type="InterPro" id="IPR055095">
    <property type="entry name" value="NUP210_Ig_C"/>
</dbReference>
<dbReference type="EMBL" id="UYRR01036546">
    <property type="protein sequence ID" value="VDK67334.1"/>
    <property type="molecule type" value="Genomic_DNA"/>
</dbReference>
<organism evidence="5">
    <name type="scientific">Anisakis simplex</name>
    <name type="common">Herring worm</name>
    <dbReference type="NCBI Taxonomy" id="6269"/>
    <lineage>
        <taxon>Eukaryota</taxon>
        <taxon>Metazoa</taxon>
        <taxon>Ecdysozoa</taxon>
        <taxon>Nematoda</taxon>
        <taxon>Chromadorea</taxon>
        <taxon>Rhabditida</taxon>
        <taxon>Spirurina</taxon>
        <taxon>Ascaridomorpha</taxon>
        <taxon>Ascaridoidea</taxon>
        <taxon>Anisakidae</taxon>
        <taxon>Anisakis</taxon>
        <taxon>Anisakis simplex complex</taxon>
    </lineage>
</organism>
<dbReference type="WBParaSite" id="ASIM_0001967201-mRNA-1">
    <property type="protein sequence ID" value="ASIM_0001967201-mRNA-1"/>
    <property type="gene ID" value="ASIM_0001967201"/>
</dbReference>